<evidence type="ECO:0000256" key="1">
    <source>
        <dbReference type="ARBA" id="ARBA00012513"/>
    </source>
</evidence>
<name>A0A3D4VDA1_9BACT</name>
<evidence type="ECO:0000256" key="7">
    <source>
        <dbReference type="PROSITE-ProRule" id="PRU10141"/>
    </source>
</evidence>
<dbReference type="Proteomes" id="UP000264071">
    <property type="component" value="Unassembled WGS sequence"/>
</dbReference>
<dbReference type="SMART" id="SM00220">
    <property type="entry name" value="S_TKc"/>
    <property type="match status" value="1"/>
</dbReference>
<dbReference type="InterPro" id="IPR000719">
    <property type="entry name" value="Prot_kinase_dom"/>
</dbReference>
<dbReference type="PROSITE" id="PS00107">
    <property type="entry name" value="PROTEIN_KINASE_ATP"/>
    <property type="match status" value="1"/>
</dbReference>
<proteinExistence type="predicted"/>
<dbReference type="FunFam" id="1.10.510.10:FF:000021">
    <property type="entry name" value="Serine/threonine protein kinase"/>
    <property type="match status" value="1"/>
</dbReference>
<dbReference type="PROSITE" id="PS00108">
    <property type="entry name" value="PROTEIN_KINASE_ST"/>
    <property type="match status" value="1"/>
</dbReference>
<dbReference type="InterPro" id="IPR008271">
    <property type="entry name" value="Ser/Thr_kinase_AS"/>
</dbReference>
<evidence type="ECO:0000256" key="9">
    <source>
        <dbReference type="SAM" id="Phobius"/>
    </source>
</evidence>
<dbReference type="AlphaFoldDB" id="A0A3D4VDA1"/>
<feature type="domain" description="Protein kinase" evidence="10">
    <location>
        <begin position="17"/>
        <end position="286"/>
    </location>
</feature>
<dbReference type="GO" id="GO:0004674">
    <property type="term" value="F:protein serine/threonine kinase activity"/>
    <property type="evidence" value="ECO:0007669"/>
    <property type="project" value="UniProtKB-KW"/>
</dbReference>
<feature type="region of interest" description="Disordered" evidence="8">
    <location>
        <begin position="500"/>
        <end position="519"/>
    </location>
</feature>
<dbReference type="InterPro" id="IPR011009">
    <property type="entry name" value="Kinase-like_dom_sf"/>
</dbReference>
<gene>
    <name evidence="11" type="ORF">DGD08_18090</name>
</gene>
<feature type="transmembrane region" description="Helical" evidence="9">
    <location>
        <begin position="429"/>
        <end position="446"/>
    </location>
</feature>
<evidence type="ECO:0000256" key="5">
    <source>
        <dbReference type="ARBA" id="ARBA00022777"/>
    </source>
</evidence>
<dbReference type="Gene3D" id="3.30.200.20">
    <property type="entry name" value="Phosphorylase Kinase, domain 1"/>
    <property type="match status" value="1"/>
</dbReference>
<feature type="transmembrane region" description="Helical" evidence="9">
    <location>
        <begin position="305"/>
        <end position="322"/>
    </location>
</feature>
<dbReference type="PANTHER" id="PTHR43289:SF6">
    <property type="entry name" value="SERINE_THREONINE-PROTEIN KINASE NEKL-3"/>
    <property type="match status" value="1"/>
</dbReference>
<dbReference type="EMBL" id="DPIY01000012">
    <property type="protein sequence ID" value="HCT59116.1"/>
    <property type="molecule type" value="Genomic_DNA"/>
</dbReference>
<feature type="transmembrane region" description="Helical" evidence="9">
    <location>
        <begin position="334"/>
        <end position="352"/>
    </location>
</feature>
<feature type="binding site" evidence="7">
    <location>
        <position position="46"/>
    </location>
    <ligand>
        <name>ATP</name>
        <dbReference type="ChEBI" id="CHEBI:30616"/>
    </ligand>
</feature>
<organism evidence="11 12">
    <name type="scientific">Gemmatimonas aurantiaca</name>
    <dbReference type="NCBI Taxonomy" id="173480"/>
    <lineage>
        <taxon>Bacteria</taxon>
        <taxon>Pseudomonadati</taxon>
        <taxon>Gemmatimonadota</taxon>
        <taxon>Gemmatimonadia</taxon>
        <taxon>Gemmatimonadales</taxon>
        <taxon>Gemmatimonadaceae</taxon>
        <taxon>Gemmatimonas</taxon>
    </lineage>
</organism>
<reference evidence="11 12" key="1">
    <citation type="journal article" date="2018" name="Nat. Biotechnol.">
        <title>A standardized bacterial taxonomy based on genome phylogeny substantially revises the tree of life.</title>
        <authorList>
            <person name="Parks D.H."/>
            <person name="Chuvochina M."/>
            <person name="Waite D.W."/>
            <person name="Rinke C."/>
            <person name="Skarshewski A."/>
            <person name="Chaumeil P.A."/>
            <person name="Hugenholtz P."/>
        </authorList>
    </citation>
    <scope>NUCLEOTIDE SEQUENCE [LARGE SCALE GENOMIC DNA]</scope>
    <source>
        <strain evidence="11">UBA8844</strain>
    </source>
</reference>
<evidence type="ECO:0000256" key="4">
    <source>
        <dbReference type="ARBA" id="ARBA00022741"/>
    </source>
</evidence>
<keyword evidence="5 11" id="KW-0418">Kinase</keyword>
<evidence type="ECO:0000256" key="2">
    <source>
        <dbReference type="ARBA" id="ARBA00022527"/>
    </source>
</evidence>
<evidence type="ECO:0000256" key="3">
    <source>
        <dbReference type="ARBA" id="ARBA00022679"/>
    </source>
</evidence>
<keyword evidence="4 7" id="KW-0547">Nucleotide-binding</keyword>
<dbReference type="EC" id="2.7.11.1" evidence="1"/>
<dbReference type="Pfam" id="PF00069">
    <property type="entry name" value="Pkinase"/>
    <property type="match status" value="1"/>
</dbReference>
<feature type="transmembrane region" description="Helical" evidence="9">
    <location>
        <begin position="400"/>
        <end position="417"/>
    </location>
</feature>
<sequence length="548" mass="60207">MAADTIADLRAALGDRFAIERLLGQGGMGAVYLARDRQLDRPVALKVLPAEFSSQHDLRERFLRETRTTAGFSHPNIVPVFSIEEHDSLLAYAMGYVEGESLAELVGRNGPLPVRDVVRVLQDIGYALAYAHGRGVVHRDIKPDNIMIERATGRAMLMDFGISRSVNPVPVPATRTNLTRVGEVVGTPEYMSPEQASGDHLDGRSDLYSLGLVAWFALTGRPAVAGASTQKVLVKQLTEAIPPIATMRADTPPQLAEVVDRCVRKAPEERFANAESLVEALDVTSLRGVEIPLPVRLLAQGLHQVSIVVLFELLLLPLMYYFLSKQGMGDLDAILPIVLLVAIIWGRLAQVVQQLRGVVLRGFSVEAIQTGFRGLRAERDAERAQLRANPTIVTRRRRQMIVLVCAFLASFALQQWVVRTMRTELTPGWYGVSGPGVIILFAAYVMRGVSIVGLMRSPLRASVGERFYDWVWAGWPGRVVMQMFSAGVLPQPATFSTPNSQSAAPAVSIPPAVPTPRTPVRAQEALSLEQRVAALEAWRKDREQRGEH</sequence>
<keyword evidence="9" id="KW-0472">Membrane</keyword>
<dbReference type="InterPro" id="IPR017441">
    <property type="entry name" value="Protein_kinase_ATP_BS"/>
</dbReference>
<evidence type="ECO:0000256" key="6">
    <source>
        <dbReference type="ARBA" id="ARBA00022840"/>
    </source>
</evidence>
<evidence type="ECO:0000259" key="10">
    <source>
        <dbReference type="PROSITE" id="PS50011"/>
    </source>
</evidence>
<dbReference type="PROSITE" id="PS50011">
    <property type="entry name" value="PROTEIN_KINASE_DOM"/>
    <property type="match status" value="1"/>
</dbReference>
<evidence type="ECO:0000256" key="8">
    <source>
        <dbReference type="SAM" id="MobiDB-lite"/>
    </source>
</evidence>
<protein>
    <recommendedName>
        <fullName evidence="1">non-specific serine/threonine protein kinase</fullName>
        <ecNumber evidence="1">2.7.11.1</ecNumber>
    </recommendedName>
</protein>
<keyword evidence="9" id="KW-0812">Transmembrane</keyword>
<keyword evidence="9" id="KW-1133">Transmembrane helix</keyword>
<comment type="caution">
    <text evidence="11">The sequence shown here is derived from an EMBL/GenBank/DDBJ whole genome shotgun (WGS) entry which is preliminary data.</text>
</comment>
<dbReference type="Gene3D" id="1.10.510.10">
    <property type="entry name" value="Transferase(Phosphotransferase) domain 1"/>
    <property type="match status" value="1"/>
</dbReference>
<dbReference type="CDD" id="cd14014">
    <property type="entry name" value="STKc_PknB_like"/>
    <property type="match status" value="1"/>
</dbReference>
<evidence type="ECO:0000313" key="12">
    <source>
        <dbReference type="Proteomes" id="UP000264071"/>
    </source>
</evidence>
<keyword evidence="2 11" id="KW-0723">Serine/threonine-protein kinase</keyword>
<keyword evidence="3" id="KW-0808">Transferase</keyword>
<accession>A0A3D4VDA1</accession>
<keyword evidence="6 7" id="KW-0067">ATP-binding</keyword>
<dbReference type="SUPFAM" id="SSF56112">
    <property type="entry name" value="Protein kinase-like (PK-like)"/>
    <property type="match status" value="1"/>
</dbReference>
<evidence type="ECO:0000313" key="11">
    <source>
        <dbReference type="EMBL" id="HCT59116.1"/>
    </source>
</evidence>
<dbReference type="GO" id="GO:0005524">
    <property type="term" value="F:ATP binding"/>
    <property type="evidence" value="ECO:0007669"/>
    <property type="project" value="UniProtKB-UniRule"/>
</dbReference>
<dbReference type="PANTHER" id="PTHR43289">
    <property type="entry name" value="MITOGEN-ACTIVATED PROTEIN KINASE KINASE KINASE 20-RELATED"/>
    <property type="match status" value="1"/>
</dbReference>